<accession>X1JSZ3</accession>
<dbReference type="Gene3D" id="3.20.20.140">
    <property type="entry name" value="Metal-dependent hydrolases"/>
    <property type="match status" value="1"/>
</dbReference>
<evidence type="ECO:0008006" key="2">
    <source>
        <dbReference type="Google" id="ProtNLM"/>
    </source>
</evidence>
<dbReference type="SUPFAM" id="SSF51556">
    <property type="entry name" value="Metallo-dependent hydrolases"/>
    <property type="match status" value="1"/>
</dbReference>
<evidence type="ECO:0000313" key="1">
    <source>
        <dbReference type="EMBL" id="GAH72928.1"/>
    </source>
</evidence>
<dbReference type="EMBL" id="BARU01029954">
    <property type="protein sequence ID" value="GAH72928.1"/>
    <property type="molecule type" value="Genomic_DNA"/>
</dbReference>
<gene>
    <name evidence="1" type="ORF">S03H2_47590</name>
</gene>
<dbReference type="InterPro" id="IPR001130">
    <property type="entry name" value="TatD-like"/>
</dbReference>
<sequence length="178" mass="20077">CLEQLPKYLKHERVVAMGEIGLDVGIEDEAKLFRAQLRIAKEHNLPIIVHTPIRLSPQAPTVIKQIVNVIKEENFNLDRVILDHAGENTLDFRLKSGAMAGLSVCHDKMPPEIAAEKVLKNPDKRDKLVINSELGGGSDGYFSIPRVIMAMRMLGLKREEIEKVTFENPKKFFNLPID</sequence>
<proteinExistence type="predicted"/>
<feature type="non-terminal residue" evidence="1">
    <location>
        <position position="1"/>
    </location>
</feature>
<dbReference type="InterPro" id="IPR032466">
    <property type="entry name" value="Metal_Hydrolase"/>
</dbReference>
<name>X1JSZ3_9ZZZZ</name>
<dbReference type="PANTHER" id="PTHR42658:SF1">
    <property type="entry name" value="HYDROLASE TATD"/>
    <property type="match status" value="1"/>
</dbReference>
<comment type="caution">
    <text evidence="1">The sequence shown here is derived from an EMBL/GenBank/DDBJ whole genome shotgun (WGS) entry which is preliminary data.</text>
</comment>
<dbReference type="GO" id="GO:0016788">
    <property type="term" value="F:hydrolase activity, acting on ester bonds"/>
    <property type="evidence" value="ECO:0007669"/>
    <property type="project" value="InterPro"/>
</dbReference>
<reference evidence="1" key="1">
    <citation type="journal article" date="2014" name="Front. Microbiol.">
        <title>High frequency of phylogenetically diverse reductive dehalogenase-homologous genes in deep subseafloor sedimentary metagenomes.</title>
        <authorList>
            <person name="Kawai M."/>
            <person name="Futagami T."/>
            <person name="Toyoda A."/>
            <person name="Takaki Y."/>
            <person name="Nishi S."/>
            <person name="Hori S."/>
            <person name="Arai W."/>
            <person name="Tsubouchi T."/>
            <person name="Morono Y."/>
            <person name="Uchiyama I."/>
            <person name="Ito T."/>
            <person name="Fujiyama A."/>
            <person name="Inagaki F."/>
            <person name="Takami H."/>
        </authorList>
    </citation>
    <scope>NUCLEOTIDE SEQUENCE</scope>
    <source>
        <strain evidence="1">Expedition CK06-06</strain>
    </source>
</reference>
<dbReference type="Pfam" id="PF01026">
    <property type="entry name" value="TatD_DNase"/>
    <property type="match status" value="1"/>
</dbReference>
<dbReference type="InterPro" id="IPR012022">
    <property type="entry name" value="UCP005295"/>
</dbReference>
<dbReference type="AlphaFoldDB" id="X1JSZ3"/>
<organism evidence="1">
    <name type="scientific">marine sediment metagenome</name>
    <dbReference type="NCBI Taxonomy" id="412755"/>
    <lineage>
        <taxon>unclassified sequences</taxon>
        <taxon>metagenomes</taxon>
        <taxon>ecological metagenomes</taxon>
    </lineage>
</organism>
<protein>
    <recommendedName>
        <fullName evidence="2">Amidohydrolase-related domain-containing protein</fullName>
    </recommendedName>
</protein>
<dbReference type="PANTHER" id="PTHR42658">
    <property type="entry name" value="HYDROLASE TATD"/>
    <property type="match status" value="1"/>
</dbReference>